<name>A0A372LJP1_9BACI</name>
<dbReference type="InterPro" id="IPR009711">
    <property type="entry name" value="UPF0473"/>
</dbReference>
<accession>A0A372LJP1</accession>
<gene>
    <name evidence="1" type="ORF">D0469_17085</name>
</gene>
<dbReference type="RefSeq" id="WP_117327935.1">
    <property type="nucleotide sequence ID" value="NZ_QVTE01000051.1"/>
</dbReference>
<keyword evidence="2" id="KW-1185">Reference proteome</keyword>
<protein>
    <submittedName>
        <fullName evidence="1">DUF1292 domain-containing protein</fullName>
    </submittedName>
</protein>
<dbReference type="Pfam" id="PF06949">
    <property type="entry name" value="DUF1292"/>
    <property type="match status" value="1"/>
</dbReference>
<sequence>MDKLKERDIIAIQNEQGEESEYAVEALFEMNEGSYALLSSGEDSFLMRVESEGDQQYLVNIDDPDEKESLLDAYLLASTADYDDPRTRP</sequence>
<evidence type="ECO:0000313" key="1">
    <source>
        <dbReference type="EMBL" id="RFU66351.1"/>
    </source>
</evidence>
<dbReference type="OrthoDB" id="2382047at2"/>
<dbReference type="Proteomes" id="UP000264541">
    <property type="component" value="Unassembled WGS sequence"/>
</dbReference>
<reference evidence="1 2" key="1">
    <citation type="submission" date="2018-08" db="EMBL/GenBank/DDBJ databases">
        <title>Bacillus chawlae sp. nov., Bacillus glennii sp. nov., and Bacillus saganii sp. nov. Isolated from the Vehicle Assembly Building at Kennedy Space Center where the Viking Spacecraft were Assembled.</title>
        <authorList>
            <person name="Seuylemezian A."/>
            <person name="Vaishampayan P."/>
        </authorList>
    </citation>
    <scope>NUCLEOTIDE SEQUENCE [LARGE SCALE GENOMIC DNA]</scope>
    <source>
        <strain evidence="1 2">V47-23a</strain>
    </source>
</reference>
<dbReference type="EMBL" id="QVTE01000051">
    <property type="protein sequence ID" value="RFU66351.1"/>
    <property type="molecule type" value="Genomic_DNA"/>
</dbReference>
<dbReference type="AlphaFoldDB" id="A0A372LJP1"/>
<organism evidence="1 2">
    <name type="scientific">Peribacillus saganii</name>
    <dbReference type="NCBI Taxonomy" id="2303992"/>
    <lineage>
        <taxon>Bacteria</taxon>
        <taxon>Bacillati</taxon>
        <taxon>Bacillota</taxon>
        <taxon>Bacilli</taxon>
        <taxon>Bacillales</taxon>
        <taxon>Bacillaceae</taxon>
        <taxon>Peribacillus</taxon>
    </lineage>
</organism>
<comment type="caution">
    <text evidence="1">The sequence shown here is derived from an EMBL/GenBank/DDBJ whole genome shotgun (WGS) entry which is preliminary data.</text>
</comment>
<evidence type="ECO:0000313" key="2">
    <source>
        <dbReference type="Proteomes" id="UP000264541"/>
    </source>
</evidence>
<proteinExistence type="predicted"/>